<dbReference type="Proteomes" id="UP000270296">
    <property type="component" value="Unassembled WGS sequence"/>
</dbReference>
<dbReference type="AlphaFoldDB" id="A0A183IX08"/>
<organism evidence="4">
    <name type="scientific">Soboliphyme baturini</name>
    <dbReference type="NCBI Taxonomy" id="241478"/>
    <lineage>
        <taxon>Eukaryota</taxon>
        <taxon>Metazoa</taxon>
        <taxon>Ecdysozoa</taxon>
        <taxon>Nematoda</taxon>
        <taxon>Enoplea</taxon>
        <taxon>Dorylaimia</taxon>
        <taxon>Dioctophymatida</taxon>
        <taxon>Dioctophymatoidea</taxon>
        <taxon>Soboliphymatidae</taxon>
        <taxon>Soboliphyme</taxon>
    </lineage>
</organism>
<protein>
    <submittedName>
        <fullName evidence="4">CACTA en-spm transposon protein</fullName>
    </submittedName>
</protein>
<evidence type="ECO:0000256" key="1">
    <source>
        <dbReference type="SAM" id="MobiDB-lite"/>
    </source>
</evidence>
<evidence type="ECO:0000313" key="4">
    <source>
        <dbReference type="WBParaSite" id="SBAD_0000845601-mRNA-1"/>
    </source>
</evidence>
<sequence>MQISSALHPDLNLTKDAANRVHYGMRQEMDMRMFRHSAGNSSGCSDILKGQSISTVRRPPKPTLTQIEGVGTDAEAEQRRKVFVEDINVTLA</sequence>
<proteinExistence type="predicted"/>
<evidence type="ECO:0000313" key="2">
    <source>
        <dbReference type="EMBL" id="VDP15543.1"/>
    </source>
</evidence>
<name>A0A183IX08_9BILA</name>
<evidence type="ECO:0000313" key="3">
    <source>
        <dbReference type="Proteomes" id="UP000270296"/>
    </source>
</evidence>
<dbReference type="EMBL" id="UZAM01011313">
    <property type="protein sequence ID" value="VDP15543.1"/>
    <property type="molecule type" value="Genomic_DNA"/>
</dbReference>
<gene>
    <name evidence="2" type="ORF">SBAD_LOCUS8155</name>
</gene>
<keyword evidence="3" id="KW-1185">Reference proteome</keyword>
<dbReference type="WBParaSite" id="SBAD_0000845601-mRNA-1">
    <property type="protein sequence ID" value="SBAD_0000845601-mRNA-1"/>
    <property type="gene ID" value="SBAD_0000845601"/>
</dbReference>
<reference evidence="4" key="1">
    <citation type="submission" date="2016-06" db="UniProtKB">
        <authorList>
            <consortium name="WormBaseParasite"/>
        </authorList>
    </citation>
    <scope>IDENTIFICATION</scope>
</reference>
<reference evidence="2 3" key="2">
    <citation type="submission" date="2018-11" db="EMBL/GenBank/DDBJ databases">
        <authorList>
            <consortium name="Pathogen Informatics"/>
        </authorList>
    </citation>
    <scope>NUCLEOTIDE SEQUENCE [LARGE SCALE GENOMIC DNA]</scope>
</reference>
<accession>A0A183IX08</accession>
<feature type="region of interest" description="Disordered" evidence="1">
    <location>
        <begin position="36"/>
        <end position="66"/>
    </location>
</feature>